<proteinExistence type="predicted"/>
<gene>
    <name evidence="2" type="ORF">ACFOW1_00885</name>
</gene>
<dbReference type="Pfam" id="PF09527">
    <property type="entry name" value="ATPase_gene1"/>
    <property type="match status" value="1"/>
</dbReference>
<keyword evidence="1" id="KW-0472">Membrane</keyword>
<accession>A0ABV8PUT5</accession>
<name>A0ABV8PUT5_9BACT</name>
<evidence type="ECO:0000256" key="1">
    <source>
        <dbReference type="SAM" id="Phobius"/>
    </source>
</evidence>
<reference evidence="3" key="1">
    <citation type="journal article" date="2019" name="Int. J. Syst. Evol. Microbiol.">
        <title>The Global Catalogue of Microorganisms (GCM) 10K type strain sequencing project: providing services to taxonomists for standard genome sequencing and annotation.</title>
        <authorList>
            <consortium name="The Broad Institute Genomics Platform"/>
            <consortium name="The Broad Institute Genome Sequencing Center for Infectious Disease"/>
            <person name="Wu L."/>
            <person name="Ma J."/>
        </authorList>
    </citation>
    <scope>NUCLEOTIDE SEQUENCE [LARGE SCALE GENOMIC DNA]</scope>
    <source>
        <strain evidence="3">CECT 8010</strain>
    </source>
</reference>
<dbReference type="Proteomes" id="UP001595906">
    <property type="component" value="Unassembled WGS sequence"/>
</dbReference>
<keyword evidence="1" id="KW-1133">Transmembrane helix</keyword>
<protein>
    <submittedName>
        <fullName evidence="2">AtpZ/AtpI family protein</fullName>
    </submittedName>
</protein>
<keyword evidence="3" id="KW-1185">Reference proteome</keyword>
<evidence type="ECO:0000313" key="2">
    <source>
        <dbReference type="EMBL" id="MFC4230426.1"/>
    </source>
</evidence>
<dbReference type="EMBL" id="JBHSDC010000002">
    <property type="protein sequence ID" value="MFC4230426.1"/>
    <property type="molecule type" value="Genomic_DNA"/>
</dbReference>
<dbReference type="RefSeq" id="WP_379011571.1">
    <property type="nucleotide sequence ID" value="NZ_JBHSDC010000002.1"/>
</dbReference>
<organism evidence="2 3">
    <name type="scientific">Parasediminibacterium paludis</name>
    <dbReference type="NCBI Taxonomy" id="908966"/>
    <lineage>
        <taxon>Bacteria</taxon>
        <taxon>Pseudomonadati</taxon>
        <taxon>Bacteroidota</taxon>
        <taxon>Chitinophagia</taxon>
        <taxon>Chitinophagales</taxon>
        <taxon>Chitinophagaceae</taxon>
        <taxon>Parasediminibacterium</taxon>
    </lineage>
</organism>
<sequence length="72" mass="8121">MKENNSKNILQEYAGLSAQFAVGTAITVYIGIWLDGKMGQLKPIFTWLLPLTFIIGMLYKIIKDNTTNKDPE</sequence>
<comment type="caution">
    <text evidence="2">The sequence shown here is derived from an EMBL/GenBank/DDBJ whole genome shotgun (WGS) entry which is preliminary data.</text>
</comment>
<evidence type="ECO:0000313" key="3">
    <source>
        <dbReference type="Proteomes" id="UP001595906"/>
    </source>
</evidence>
<dbReference type="InterPro" id="IPR032820">
    <property type="entry name" value="ATPase_put"/>
</dbReference>
<keyword evidence="1" id="KW-0812">Transmembrane</keyword>
<feature type="transmembrane region" description="Helical" evidence="1">
    <location>
        <begin position="44"/>
        <end position="62"/>
    </location>
</feature>
<feature type="transmembrane region" description="Helical" evidence="1">
    <location>
        <begin position="12"/>
        <end position="32"/>
    </location>
</feature>